<dbReference type="EMBL" id="MN739893">
    <property type="protein sequence ID" value="QHT76278.1"/>
    <property type="molecule type" value="Genomic_DNA"/>
</dbReference>
<name>A0A6C0H6V4_9ZZZZ</name>
<sequence>MSRLGSHYQRYNVNDPIKFNSQQFERNDYQGVYSPQANQQWSVNQEVDIEYETVNYYLSVSSKDRDIIAYPNVNHYSVTFPELKNIHSIELIQSIIPDKNSVTDEPYLLLKIDEIDDVMVSNNKAVSDAFAILLLCCPTTPGGFIQMDHRVHEHTVKYYRQPKANLSRMTVTVTDTNGVPFNFGNDTPNPPNKGFQNTFVFKVVCLEKKRAALNFRSVY</sequence>
<dbReference type="AlphaFoldDB" id="A0A6C0H6V4"/>
<organism evidence="1">
    <name type="scientific">viral metagenome</name>
    <dbReference type="NCBI Taxonomy" id="1070528"/>
    <lineage>
        <taxon>unclassified sequences</taxon>
        <taxon>metagenomes</taxon>
        <taxon>organismal metagenomes</taxon>
    </lineage>
</organism>
<protein>
    <submittedName>
        <fullName evidence="1">Uncharacterized protein</fullName>
    </submittedName>
</protein>
<reference evidence="1" key="1">
    <citation type="journal article" date="2020" name="Nature">
        <title>Giant virus diversity and host interactions through global metagenomics.</title>
        <authorList>
            <person name="Schulz F."/>
            <person name="Roux S."/>
            <person name="Paez-Espino D."/>
            <person name="Jungbluth S."/>
            <person name="Walsh D.A."/>
            <person name="Denef V.J."/>
            <person name="McMahon K.D."/>
            <person name="Konstantinidis K.T."/>
            <person name="Eloe-Fadrosh E.A."/>
            <person name="Kyrpides N.C."/>
            <person name="Woyke T."/>
        </authorList>
    </citation>
    <scope>NUCLEOTIDE SEQUENCE</scope>
    <source>
        <strain evidence="1">GVMAG-M-3300023179-73</strain>
    </source>
</reference>
<proteinExistence type="predicted"/>
<accession>A0A6C0H6V4</accession>
<evidence type="ECO:0000313" key="1">
    <source>
        <dbReference type="EMBL" id="QHT76278.1"/>
    </source>
</evidence>